<reference evidence="1 2" key="1">
    <citation type="journal article" date="2019" name="Commun. Biol.">
        <title>The bagworm genome reveals a unique fibroin gene that provides high tensile strength.</title>
        <authorList>
            <person name="Kono N."/>
            <person name="Nakamura H."/>
            <person name="Ohtoshi R."/>
            <person name="Tomita M."/>
            <person name="Numata K."/>
            <person name="Arakawa K."/>
        </authorList>
    </citation>
    <scope>NUCLEOTIDE SEQUENCE [LARGE SCALE GENOMIC DNA]</scope>
</reference>
<dbReference type="EMBL" id="BGZK01000370">
    <property type="protein sequence ID" value="GBP39731.1"/>
    <property type="molecule type" value="Genomic_DNA"/>
</dbReference>
<dbReference type="Proteomes" id="UP000299102">
    <property type="component" value="Unassembled WGS sequence"/>
</dbReference>
<organism evidence="1 2">
    <name type="scientific">Eumeta variegata</name>
    <name type="common">Bagworm moth</name>
    <name type="synonym">Eumeta japonica</name>
    <dbReference type="NCBI Taxonomy" id="151549"/>
    <lineage>
        <taxon>Eukaryota</taxon>
        <taxon>Metazoa</taxon>
        <taxon>Ecdysozoa</taxon>
        <taxon>Arthropoda</taxon>
        <taxon>Hexapoda</taxon>
        <taxon>Insecta</taxon>
        <taxon>Pterygota</taxon>
        <taxon>Neoptera</taxon>
        <taxon>Endopterygota</taxon>
        <taxon>Lepidoptera</taxon>
        <taxon>Glossata</taxon>
        <taxon>Ditrysia</taxon>
        <taxon>Tineoidea</taxon>
        <taxon>Psychidae</taxon>
        <taxon>Oiketicinae</taxon>
        <taxon>Eumeta</taxon>
    </lineage>
</organism>
<evidence type="ECO:0000313" key="1">
    <source>
        <dbReference type="EMBL" id="GBP39731.1"/>
    </source>
</evidence>
<sequence length="182" mass="20264">MINTMFRQADPFPILEKLAKLRFSLSYLCVLNSDNPVMCRRNSLHLITTTSSTSTYLLCLLIFRLNTLFITSQMASLWLATGGFLASHTPPSPYLDFKQEQLLDRRLFEFAFLITSFYRTKRPKQNSACGRRAAGGGGAAAAADIDMSDLRFAPQAGAGGPAGDFVYYTNIVFSEAKRRNLL</sequence>
<gene>
    <name evidence="1" type="ORF">EVAR_23056_1</name>
</gene>
<comment type="caution">
    <text evidence="1">The sequence shown here is derived from an EMBL/GenBank/DDBJ whole genome shotgun (WGS) entry which is preliminary data.</text>
</comment>
<keyword evidence="2" id="KW-1185">Reference proteome</keyword>
<evidence type="ECO:0000313" key="2">
    <source>
        <dbReference type="Proteomes" id="UP000299102"/>
    </source>
</evidence>
<name>A0A4C1VM88_EUMVA</name>
<proteinExistence type="predicted"/>
<accession>A0A4C1VM88</accession>
<dbReference type="AlphaFoldDB" id="A0A4C1VM88"/>
<protein>
    <submittedName>
        <fullName evidence="1">Uncharacterized protein</fullName>
    </submittedName>
</protein>